<dbReference type="GO" id="GO:0005737">
    <property type="term" value="C:cytoplasm"/>
    <property type="evidence" value="ECO:0007669"/>
    <property type="project" value="UniProtKB-SubCell"/>
</dbReference>
<keyword evidence="3" id="KW-0963">Cytoplasm</keyword>
<dbReference type="STRING" id="420998.JDO7802_02896"/>
<reference evidence="4 5" key="1">
    <citation type="submission" date="2015-07" db="EMBL/GenBank/DDBJ databases">
        <authorList>
            <person name="Noorani M."/>
        </authorList>
    </citation>
    <scope>NUCLEOTIDE SEQUENCE [LARGE SCALE GENOMIC DNA]</scope>
    <source>
        <strain evidence="4 5">CECT 7802</strain>
    </source>
</reference>
<comment type="subunit">
    <text evidence="3">UreD, UreF and UreG form a complex that acts as a GTP-hydrolysis-dependent molecular chaperone, activating the urease apoprotein by helping to assemble the nickel containing metallocenter of UreC. The UreE protein probably delivers the nickel.</text>
</comment>
<dbReference type="PANTHER" id="PTHR33620:SF1">
    <property type="entry name" value="UREASE ACCESSORY PROTEIN F"/>
    <property type="match status" value="1"/>
</dbReference>
<dbReference type="AlphaFoldDB" id="A0A0M6YMI6"/>
<keyword evidence="1 3" id="KW-0996">Nickel insertion</keyword>
<dbReference type="InterPro" id="IPR038277">
    <property type="entry name" value="UreF_sf"/>
</dbReference>
<evidence type="ECO:0000256" key="1">
    <source>
        <dbReference type="ARBA" id="ARBA00022988"/>
    </source>
</evidence>
<protein>
    <recommendedName>
        <fullName evidence="3">Urease accessory protein UreF</fullName>
    </recommendedName>
</protein>
<keyword evidence="5" id="KW-1185">Reference proteome</keyword>
<dbReference type="PANTHER" id="PTHR33620">
    <property type="entry name" value="UREASE ACCESSORY PROTEIN F"/>
    <property type="match status" value="1"/>
</dbReference>
<name>A0A0M6YMI6_9RHOB</name>
<dbReference type="PIRSF" id="PIRSF009467">
    <property type="entry name" value="Ureas_acces_UreF"/>
    <property type="match status" value="1"/>
</dbReference>
<dbReference type="Pfam" id="PF01730">
    <property type="entry name" value="UreF"/>
    <property type="match status" value="1"/>
</dbReference>
<evidence type="ECO:0000313" key="4">
    <source>
        <dbReference type="EMBL" id="CTQ50865.1"/>
    </source>
</evidence>
<keyword evidence="2 3" id="KW-0143">Chaperone</keyword>
<dbReference type="Proteomes" id="UP000049222">
    <property type="component" value="Unassembled WGS sequence"/>
</dbReference>
<organism evidence="4 5">
    <name type="scientific">Jannaschia donghaensis</name>
    <dbReference type="NCBI Taxonomy" id="420998"/>
    <lineage>
        <taxon>Bacteria</taxon>
        <taxon>Pseudomonadati</taxon>
        <taxon>Pseudomonadota</taxon>
        <taxon>Alphaproteobacteria</taxon>
        <taxon>Rhodobacterales</taxon>
        <taxon>Roseobacteraceae</taxon>
        <taxon>Jannaschia</taxon>
    </lineage>
</organism>
<dbReference type="InterPro" id="IPR002639">
    <property type="entry name" value="UreF"/>
</dbReference>
<comment type="subcellular location">
    <subcellularLocation>
        <location evidence="3">Cytoplasm</location>
    </subcellularLocation>
</comment>
<dbReference type="GO" id="GO:0016151">
    <property type="term" value="F:nickel cation binding"/>
    <property type="evidence" value="ECO:0007669"/>
    <property type="project" value="UniProtKB-UniRule"/>
</dbReference>
<dbReference type="EMBL" id="CXSU01000012">
    <property type="protein sequence ID" value="CTQ50865.1"/>
    <property type="molecule type" value="Genomic_DNA"/>
</dbReference>
<dbReference type="RefSeq" id="WP_187298150.1">
    <property type="nucleotide sequence ID" value="NZ_CXSU01000012.1"/>
</dbReference>
<evidence type="ECO:0000256" key="2">
    <source>
        <dbReference type="ARBA" id="ARBA00023186"/>
    </source>
</evidence>
<gene>
    <name evidence="3 4" type="primary">ureF</name>
    <name evidence="4" type="ORF">JDO7802_02896</name>
</gene>
<sequence>MTTDLLRLTQWLSPAFPVSGYAYSHGLETAMAAGRVRDAATTRDWVRAVLVHGTGPLDVWAIRSVMGGARADDVALTLRARASSAERWAEMRDQGTAFCNVTSAMGEPTLTDLPLPVALGVRARGMDAVTVARLYLQTFAGQMVSAATRFLPLGQTQAQMILRGLHADIAEIADREDADPPGSAARIADLDAMAHETLQPRIFRT</sequence>
<accession>A0A0M6YMI6</accession>
<dbReference type="HAMAP" id="MF_01385">
    <property type="entry name" value="UreF"/>
    <property type="match status" value="1"/>
</dbReference>
<evidence type="ECO:0000256" key="3">
    <source>
        <dbReference type="HAMAP-Rule" id="MF_01385"/>
    </source>
</evidence>
<comment type="function">
    <text evidence="3">Required for maturation of urease via the functional incorporation of the urease nickel metallocenter.</text>
</comment>
<proteinExistence type="inferred from homology"/>
<comment type="similarity">
    <text evidence="3">Belongs to the UreF family.</text>
</comment>
<dbReference type="Gene3D" id="1.10.4190.10">
    <property type="entry name" value="Urease accessory protein UreF"/>
    <property type="match status" value="1"/>
</dbReference>
<evidence type="ECO:0000313" key="5">
    <source>
        <dbReference type="Proteomes" id="UP000049222"/>
    </source>
</evidence>